<dbReference type="EMBL" id="CP060632">
    <property type="protein sequence ID" value="QNL99218.1"/>
    <property type="molecule type" value="Genomic_DNA"/>
</dbReference>
<dbReference type="GO" id="GO:0005975">
    <property type="term" value="P:carbohydrate metabolic process"/>
    <property type="evidence" value="ECO:0007669"/>
    <property type="project" value="InterPro"/>
</dbReference>
<accession>A0A7G9FKY7</accession>
<dbReference type="KEGG" id="wcp:H9Q76_10850"/>
<dbReference type="Proteomes" id="UP000515819">
    <property type="component" value="Chromosome"/>
</dbReference>
<dbReference type="InterPro" id="IPR037481">
    <property type="entry name" value="LacX"/>
</dbReference>
<dbReference type="Pfam" id="PF01263">
    <property type="entry name" value="Aldose_epim"/>
    <property type="match status" value="1"/>
</dbReference>
<evidence type="ECO:0000313" key="1">
    <source>
        <dbReference type="EMBL" id="QNL99218.1"/>
    </source>
</evidence>
<sequence length="299" mass="33428">MLHTIENDYLKVTVSDHGAELTSVYDKAQDFERIWCADPAVWNRHAPVLFPFVGKVKGGAYRYNGNTYAMKTQHGFARDAEFTCIEETTDSITHKLVYSDETLEIYPFEFELLITHRFDAENPRLLHVTWAVKNLGSDEMLYSIGGHPGFQIAPGHARSEYSIALPDANPRHYLLLDAAGSGLADTSKSYPFNDAGNAYVPVTDTLFDKDALVFEDGQLPSVGLVDADKKPFVTLTCTDFPYVGIWSKPDGPYVCLEPWIGRTDNMDFTGDLSEKPGEQKLIANAETVHTYTIEFHSSI</sequence>
<reference evidence="1 2" key="1">
    <citation type="submission" date="2020-08" db="EMBL/GenBank/DDBJ databases">
        <authorList>
            <person name="Liu C."/>
            <person name="Sun Q."/>
        </authorList>
    </citation>
    <scope>NUCLEOTIDE SEQUENCE [LARGE SCALE GENOMIC DNA]</scope>
    <source>
        <strain evidence="1 2">NSJ-4</strain>
    </source>
</reference>
<protein>
    <submittedName>
        <fullName evidence="1">Aldose 1-epimerase family protein</fullName>
    </submittedName>
</protein>
<dbReference type="Gene3D" id="2.70.98.10">
    <property type="match status" value="1"/>
</dbReference>
<dbReference type="SUPFAM" id="SSF74650">
    <property type="entry name" value="Galactose mutarotase-like"/>
    <property type="match status" value="1"/>
</dbReference>
<dbReference type="InterPro" id="IPR014718">
    <property type="entry name" value="GH-type_carb-bd"/>
</dbReference>
<dbReference type="RefSeq" id="WP_118671648.1">
    <property type="nucleotide sequence ID" value="NZ_CP060632.1"/>
</dbReference>
<gene>
    <name evidence="1" type="ORF">H9Q76_10850</name>
</gene>
<name>A0A7G9FKY7_9FIRM</name>
<dbReference type="GO" id="GO:0016853">
    <property type="term" value="F:isomerase activity"/>
    <property type="evidence" value="ECO:0007669"/>
    <property type="project" value="InterPro"/>
</dbReference>
<dbReference type="InterPro" id="IPR008183">
    <property type="entry name" value="Aldose_1/G6P_1-epimerase"/>
</dbReference>
<proteinExistence type="predicted"/>
<evidence type="ECO:0000313" key="2">
    <source>
        <dbReference type="Proteomes" id="UP000515819"/>
    </source>
</evidence>
<dbReference type="AlphaFoldDB" id="A0A7G9FKY7"/>
<dbReference type="InterPro" id="IPR011013">
    <property type="entry name" value="Gal_mutarotase_sf_dom"/>
</dbReference>
<dbReference type="GO" id="GO:0030246">
    <property type="term" value="F:carbohydrate binding"/>
    <property type="evidence" value="ECO:0007669"/>
    <property type="project" value="InterPro"/>
</dbReference>
<organism evidence="1 2">
    <name type="scientific">Wujia chipingensis</name>
    <dbReference type="NCBI Taxonomy" id="2763670"/>
    <lineage>
        <taxon>Bacteria</taxon>
        <taxon>Bacillati</taxon>
        <taxon>Bacillota</taxon>
        <taxon>Clostridia</taxon>
        <taxon>Lachnospirales</taxon>
        <taxon>Lachnospiraceae</taxon>
        <taxon>Wujia</taxon>
    </lineage>
</organism>
<keyword evidence="2" id="KW-1185">Reference proteome</keyword>
<dbReference type="CDD" id="cd09024">
    <property type="entry name" value="Aldose_epim_lacX"/>
    <property type="match status" value="1"/>
</dbReference>